<evidence type="ECO:0000313" key="2">
    <source>
        <dbReference type="Proteomes" id="UP000237271"/>
    </source>
</evidence>
<protein>
    <recommendedName>
        <fullName evidence="3">PiggyBac transposable element-derived protein 4 C-terminal zinc-ribbon domain-containing protein</fullName>
    </recommendedName>
</protein>
<evidence type="ECO:0008006" key="3">
    <source>
        <dbReference type="Google" id="ProtNLM"/>
    </source>
</evidence>
<accession>A0A2P4XMG5</accession>
<dbReference type="EMBL" id="NCKW01009538">
    <property type="protein sequence ID" value="POM66751.1"/>
    <property type="molecule type" value="Genomic_DNA"/>
</dbReference>
<comment type="caution">
    <text evidence="1">The sequence shown here is derived from an EMBL/GenBank/DDBJ whole genome shotgun (WGS) entry which is preliminary data.</text>
</comment>
<gene>
    <name evidence="1" type="ORF">PHPALM_17337</name>
</gene>
<dbReference type="OrthoDB" id="127637at2759"/>
<keyword evidence="2" id="KW-1185">Reference proteome</keyword>
<organism evidence="1 2">
    <name type="scientific">Phytophthora palmivora</name>
    <dbReference type="NCBI Taxonomy" id="4796"/>
    <lineage>
        <taxon>Eukaryota</taxon>
        <taxon>Sar</taxon>
        <taxon>Stramenopiles</taxon>
        <taxon>Oomycota</taxon>
        <taxon>Peronosporomycetes</taxon>
        <taxon>Peronosporales</taxon>
        <taxon>Peronosporaceae</taxon>
        <taxon>Phytophthora</taxon>
    </lineage>
</organism>
<proteinExistence type="predicted"/>
<evidence type="ECO:0000313" key="1">
    <source>
        <dbReference type="EMBL" id="POM66751.1"/>
    </source>
</evidence>
<dbReference type="AlphaFoldDB" id="A0A2P4XMG5"/>
<reference evidence="1 2" key="1">
    <citation type="journal article" date="2017" name="Genome Biol. Evol.">
        <title>Phytophthora megakarya and P. palmivora, closely related causal agents of cacao black pod rot, underwent increases in genome sizes and gene numbers by different mechanisms.</title>
        <authorList>
            <person name="Ali S.S."/>
            <person name="Shao J."/>
            <person name="Lary D.J."/>
            <person name="Kronmiller B."/>
            <person name="Shen D."/>
            <person name="Strem M.D."/>
            <person name="Amoako-Attah I."/>
            <person name="Akrofi A.Y."/>
            <person name="Begoude B.A."/>
            <person name="Ten Hoopen G.M."/>
            <person name="Coulibaly K."/>
            <person name="Kebe B.I."/>
            <person name="Melnick R.L."/>
            <person name="Guiltinan M.J."/>
            <person name="Tyler B.M."/>
            <person name="Meinhardt L.W."/>
            <person name="Bailey B.A."/>
        </authorList>
    </citation>
    <scope>NUCLEOTIDE SEQUENCE [LARGE SCALE GENOMIC DNA]</scope>
    <source>
        <strain evidence="2">sbr112.9</strain>
    </source>
</reference>
<name>A0A2P4XMG5_9STRA</name>
<dbReference type="Proteomes" id="UP000237271">
    <property type="component" value="Unassembled WGS sequence"/>
</dbReference>
<sequence>MRRSRGPIMSTVSDCRGVRKRRQRQCKVCSILKRHVGERHVIKYYCATCSSSDKARMYLCEQIWPHHYSGTSMTCSQIWHFKWEHGPNVQTHDAGGT</sequence>